<evidence type="ECO:0000256" key="9">
    <source>
        <dbReference type="SAM" id="Coils"/>
    </source>
</evidence>
<evidence type="ECO:0000313" key="14">
    <source>
        <dbReference type="EMBL" id="KIE11444.1"/>
    </source>
</evidence>
<dbReference type="PANTHER" id="PTHR32309">
    <property type="entry name" value="TYROSINE-PROTEIN KINASE"/>
    <property type="match status" value="1"/>
</dbReference>
<evidence type="ECO:0000256" key="3">
    <source>
        <dbReference type="ARBA" id="ARBA00022475"/>
    </source>
</evidence>
<dbReference type="Pfam" id="PF01656">
    <property type="entry name" value="CbiA"/>
    <property type="match status" value="1"/>
</dbReference>
<reference evidence="14" key="1">
    <citation type="journal article" date="2015" name="Genome Announc.">
        <title>Draft Genome Sequence of Tolypothrix boutellei Strain VB521301.</title>
        <authorList>
            <person name="Chandrababunaidu M.M."/>
            <person name="Singh D."/>
            <person name="Sen D."/>
            <person name="Bhan S."/>
            <person name="Das S."/>
            <person name="Gupta A."/>
            <person name="Adhikary S.P."/>
            <person name="Tripathy S."/>
        </authorList>
    </citation>
    <scope>NUCLEOTIDE SEQUENCE</scope>
    <source>
        <strain evidence="14">VB521301</strain>
    </source>
</reference>
<dbReference type="GO" id="GO:0004713">
    <property type="term" value="F:protein tyrosine kinase activity"/>
    <property type="evidence" value="ECO:0007669"/>
    <property type="project" value="TreeGrafter"/>
</dbReference>
<feature type="coiled-coil region" evidence="9">
    <location>
        <begin position="198"/>
        <end position="269"/>
    </location>
</feature>
<dbReference type="InterPro" id="IPR002586">
    <property type="entry name" value="CobQ/CobB/MinD/ParA_Nub-bd_dom"/>
</dbReference>
<dbReference type="CDD" id="cd05387">
    <property type="entry name" value="BY-kinase"/>
    <property type="match status" value="1"/>
</dbReference>
<keyword evidence="6" id="KW-0067">ATP-binding</keyword>
<keyword evidence="7 10" id="KW-1133">Transmembrane helix</keyword>
<feature type="domain" description="CobQ/CobB/MinD/ParA nucleotide binding" evidence="11">
    <location>
        <begin position="585"/>
        <end position="755"/>
    </location>
</feature>
<evidence type="ECO:0000256" key="10">
    <source>
        <dbReference type="SAM" id="Phobius"/>
    </source>
</evidence>
<dbReference type="InterPro" id="IPR005702">
    <property type="entry name" value="Wzc-like_C"/>
</dbReference>
<evidence type="ECO:0000256" key="1">
    <source>
        <dbReference type="ARBA" id="ARBA00004651"/>
    </source>
</evidence>
<dbReference type="Pfam" id="PF02706">
    <property type="entry name" value="Wzz"/>
    <property type="match status" value="1"/>
</dbReference>
<keyword evidence="9" id="KW-0175">Coiled coil</keyword>
<evidence type="ECO:0000256" key="7">
    <source>
        <dbReference type="ARBA" id="ARBA00022989"/>
    </source>
</evidence>
<keyword evidence="15" id="KW-1185">Reference proteome</keyword>
<dbReference type="EMBL" id="JHEG04000001">
    <property type="protein sequence ID" value="KAF3890918.1"/>
    <property type="molecule type" value="Genomic_DNA"/>
</dbReference>
<evidence type="ECO:0000259" key="11">
    <source>
        <dbReference type="Pfam" id="PF01656"/>
    </source>
</evidence>
<dbReference type="InterPro" id="IPR050445">
    <property type="entry name" value="Bact_polysacc_biosynth/exp"/>
</dbReference>
<dbReference type="GO" id="GO:0005886">
    <property type="term" value="C:plasma membrane"/>
    <property type="evidence" value="ECO:0007669"/>
    <property type="project" value="UniProtKB-SubCell"/>
</dbReference>
<dbReference type="Gene3D" id="3.40.50.300">
    <property type="entry name" value="P-loop containing nucleotide triphosphate hydrolases"/>
    <property type="match status" value="1"/>
</dbReference>
<dbReference type="SUPFAM" id="SSF52540">
    <property type="entry name" value="P-loop containing nucleoside triphosphate hydrolases"/>
    <property type="match status" value="1"/>
</dbReference>
<sequence length="758" mass="84730">MVTDIGLERGKIVLVSQKSTVEVKKLSKLLLRRRRQIFSVYCIVMSLTSVLAFMTKPTYQSSMQIMVSSRSSEGGRSNSLQEGVENKAVDPTFEVIDRTSQLKLMLSSRLLQKVVDSLRSDYPDLTVEDIRGNAGKQGRLSVTKVEGNTENNKLLTEIFEISYKDNDPVKAQKVLVAIQKVYQNSKIEQQKERISRWIAFLNERLPKVKKEIVQAETQLEKFRKKHNLLDPEIQGKILLESLADVRKQLRLTRAQLQDAQARYSNLKKEINSYPLQEIVSFRLSQSPRYQTLVQQIQKTDLTLAQERLRYTENSPTVQKLIQQRQNQVALLQQEMEQTLGEKTEALSDTLLKQKQLFAPESITIEAPLAMKGQRVGMDSKLVEELVEVQTTVLGLSANEKSLTESESQIQLELNKYPGLIAEYNRLLPEVETHRKILEHLMTTQQSLGLIVDRGGYELQVLEEPQRGAYLGSNRFLIVLIGALVAPILGIGTAVLSETLSDTISSPQDLQNLSHLRLLGTVPKLSLLSIEKKQFSLPSIVQRILTGSSTKAVLEEDSLLCFQSHETLDMTYQNIQLGFSSPCKSLMVTSAISGEGKSTLALGLAVSAARMHRRVLLIDANLREPNLHKMLALSNDWGLSLLLVEETNASAKQYVQPVHPSIDVLTAGPIPEDSVKLLSSTRMKELLQFFEQNYDMVLVDAPSILGTVNTRLMASYCKGVALVGRLGQVTSTELVEATEVLSNFNLIGIIANGVNSSVY</sequence>
<dbReference type="InterPro" id="IPR027417">
    <property type="entry name" value="P-loop_NTPase"/>
</dbReference>
<evidence type="ECO:0000256" key="2">
    <source>
        <dbReference type="ARBA" id="ARBA00006683"/>
    </source>
</evidence>
<accession>A0A0C1R1F9</accession>
<proteinExistence type="inferred from homology"/>
<keyword evidence="8 10" id="KW-0472">Membrane</keyword>
<evidence type="ECO:0000256" key="5">
    <source>
        <dbReference type="ARBA" id="ARBA00022741"/>
    </source>
</evidence>
<evidence type="ECO:0000313" key="15">
    <source>
        <dbReference type="Proteomes" id="UP000029738"/>
    </source>
</evidence>
<dbReference type="InterPro" id="IPR003856">
    <property type="entry name" value="LPS_length_determ_N"/>
</dbReference>
<reference evidence="13" key="2">
    <citation type="submission" date="2019-11" db="EMBL/GenBank/DDBJ databases">
        <title>Improved Assembly of Tolypothrix boutellei genome.</title>
        <authorList>
            <person name="Sarangi A.N."/>
            <person name="Mukherjee M."/>
            <person name="Ghosh S."/>
            <person name="Singh D."/>
            <person name="Das A."/>
            <person name="Kant S."/>
            <person name="Prusty A."/>
            <person name="Tripathy S."/>
        </authorList>
    </citation>
    <scope>NUCLEOTIDE SEQUENCE</scope>
    <source>
        <strain evidence="13">VB521301</strain>
    </source>
</reference>
<dbReference type="STRING" id="1479485.DA73_0215300"/>
<comment type="similarity">
    <text evidence="2">Belongs to the CpsC/CapA family.</text>
</comment>
<gene>
    <name evidence="14" type="ORF">DA73_0215300</name>
    <name evidence="13" type="ORF">DA73_0400010980</name>
</gene>
<evidence type="ECO:0000256" key="8">
    <source>
        <dbReference type="ARBA" id="ARBA00023136"/>
    </source>
</evidence>
<dbReference type="PANTHER" id="PTHR32309:SF13">
    <property type="entry name" value="FERRIC ENTEROBACTIN TRANSPORT PROTEIN FEPE"/>
    <property type="match status" value="1"/>
</dbReference>
<dbReference type="EMBL" id="JHEG02000048">
    <property type="protein sequence ID" value="KIE11444.1"/>
    <property type="molecule type" value="Genomic_DNA"/>
</dbReference>
<dbReference type="Proteomes" id="UP000029738">
    <property type="component" value="Unassembled WGS sequence"/>
</dbReference>
<feature type="transmembrane region" description="Helical" evidence="10">
    <location>
        <begin position="36"/>
        <end position="54"/>
    </location>
</feature>
<keyword evidence="3" id="KW-1003">Cell membrane</keyword>
<feature type="domain" description="Polysaccharide chain length determinant N-terminal" evidence="12">
    <location>
        <begin position="20"/>
        <end position="118"/>
    </location>
</feature>
<keyword evidence="4 10" id="KW-0812">Transmembrane</keyword>
<organism evidence="14">
    <name type="scientific">Tolypothrix bouteillei VB521301</name>
    <dbReference type="NCBI Taxonomy" id="1479485"/>
    <lineage>
        <taxon>Bacteria</taxon>
        <taxon>Bacillati</taxon>
        <taxon>Cyanobacteriota</taxon>
        <taxon>Cyanophyceae</taxon>
        <taxon>Nostocales</taxon>
        <taxon>Tolypothrichaceae</taxon>
        <taxon>Tolypothrix</taxon>
    </lineage>
</organism>
<keyword evidence="5" id="KW-0547">Nucleotide-binding</keyword>
<evidence type="ECO:0000256" key="4">
    <source>
        <dbReference type="ARBA" id="ARBA00022692"/>
    </source>
</evidence>
<comment type="subcellular location">
    <subcellularLocation>
        <location evidence="1">Cell membrane</location>
        <topology evidence="1">Multi-pass membrane protein</topology>
    </subcellularLocation>
</comment>
<evidence type="ECO:0000313" key="13">
    <source>
        <dbReference type="EMBL" id="KAF3890918.1"/>
    </source>
</evidence>
<dbReference type="OrthoDB" id="580971at2"/>
<comment type="caution">
    <text evidence="14">The sequence shown here is derived from an EMBL/GenBank/DDBJ whole genome shotgun (WGS) entry which is preliminary data.</text>
</comment>
<dbReference type="AlphaFoldDB" id="A0A0C1R1F9"/>
<evidence type="ECO:0000256" key="6">
    <source>
        <dbReference type="ARBA" id="ARBA00022840"/>
    </source>
</evidence>
<evidence type="ECO:0000259" key="12">
    <source>
        <dbReference type="Pfam" id="PF02706"/>
    </source>
</evidence>
<protein>
    <submittedName>
        <fullName evidence="14">Chain-length determining protein</fullName>
    </submittedName>
    <submittedName>
        <fullName evidence="13">Polysaccharide biosynthesis tyrosine autokinase</fullName>
    </submittedName>
</protein>
<name>A0A0C1R1F9_9CYAN</name>